<organism evidence="2 3">
    <name type="scientific">Novipirellula artificiosorum</name>
    <dbReference type="NCBI Taxonomy" id="2528016"/>
    <lineage>
        <taxon>Bacteria</taxon>
        <taxon>Pseudomonadati</taxon>
        <taxon>Planctomycetota</taxon>
        <taxon>Planctomycetia</taxon>
        <taxon>Pirellulales</taxon>
        <taxon>Pirellulaceae</taxon>
        <taxon>Novipirellula</taxon>
    </lineage>
</organism>
<evidence type="ECO:0000256" key="1">
    <source>
        <dbReference type="SAM" id="Phobius"/>
    </source>
</evidence>
<dbReference type="RefSeq" id="WP_146531642.1">
    <property type="nucleotide sequence ID" value="NZ_SJPV01000035.1"/>
</dbReference>
<keyword evidence="1" id="KW-1133">Transmembrane helix</keyword>
<evidence type="ECO:0000313" key="3">
    <source>
        <dbReference type="Proteomes" id="UP000319143"/>
    </source>
</evidence>
<feature type="transmembrane region" description="Helical" evidence="1">
    <location>
        <begin position="79"/>
        <end position="100"/>
    </location>
</feature>
<proteinExistence type="predicted"/>
<dbReference type="OrthoDB" id="9927857at2"/>
<dbReference type="AlphaFoldDB" id="A0A5C6CZ50"/>
<protein>
    <submittedName>
        <fullName evidence="2">Uncharacterized protein</fullName>
    </submittedName>
</protein>
<sequence>MFRVSIRSIAFATTAFALFSAYIAVMAHGGDTVRGDLVRGYAIGMLAIGSLAGSILAVTATSASLAYDVNPTRASCEAGAFWGFVVFTILGILIGLVPFIG</sequence>
<reference evidence="2 3" key="1">
    <citation type="submission" date="2019-02" db="EMBL/GenBank/DDBJ databases">
        <title>Deep-cultivation of Planctomycetes and their phenomic and genomic characterization uncovers novel biology.</title>
        <authorList>
            <person name="Wiegand S."/>
            <person name="Jogler M."/>
            <person name="Boedeker C."/>
            <person name="Pinto D."/>
            <person name="Vollmers J."/>
            <person name="Rivas-Marin E."/>
            <person name="Kohn T."/>
            <person name="Peeters S.H."/>
            <person name="Heuer A."/>
            <person name="Rast P."/>
            <person name="Oberbeckmann S."/>
            <person name="Bunk B."/>
            <person name="Jeske O."/>
            <person name="Meyerdierks A."/>
            <person name="Storesund J.E."/>
            <person name="Kallscheuer N."/>
            <person name="Luecker S."/>
            <person name="Lage O.M."/>
            <person name="Pohl T."/>
            <person name="Merkel B.J."/>
            <person name="Hornburger P."/>
            <person name="Mueller R.-W."/>
            <person name="Bruemmer F."/>
            <person name="Labrenz M."/>
            <person name="Spormann A.M."/>
            <person name="Op Den Camp H."/>
            <person name="Overmann J."/>
            <person name="Amann R."/>
            <person name="Jetten M.S.M."/>
            <person name="Mascher T."/>
            <person name="Medema M.H."/>
            <person name="Devos D.P."/>
            <person name="Kaster A.-K."/>
            <person name="Ovreas L."/>
            <person name="Rohde M."/>
            <person name="Galperin M.Y."/>
            <person name="Jogler C."/>
        </authorList>
    </citation>
    <scope>NUCLEOTIDE SEQUENCE [LARGE SCALE GENOMIC DNA]</scope>
    <source>
        <strain evidence="2 3">Poly41</strain>
    </source>
</reference>
<keyword evidence="1" id="KW-0472">Membrane</keyword>
<accession>A0A5C6CZ50</accession>
<feature type="transmembrane region" description="Helical" evidence="1">
    <location>
        <begin position="45"/>
        <end position="67"/>
    </location>
</feature>
<gene>
    <name evidence="2" type="ORF">Poly41_70130</name>
</gene>
<keyword evidence="1" id="KW-0812">Transmembrane</keyword>
<dbReference type="EMBL" id="SJPV01000035">
    <property type="protein sequence ID" value="TWU27939.1"/>
    <property type="molecule type" value="Genomic_DNA"/>
</dbReference>
<name>A0A5C6CZ50_9BACT</name>
<dbReference type="Proteomes" id="UP000319143">
    <property type="component" value="Unassembled WGS sequence"/>
</dbReference>
<comment type="caution">
    <text evidence="2">The sequence shown here is derived from an EMBL/GenBank/DDBJ whole genome shotgun (WGS) entry which is preliminary data.</text>
</comment>
<evidence type="ECO:0000313" key="2">
    <source>
        <dbReference type="EMBL" id="TWU27939.1"/>
    </source>
</evidence>
<keyword evidence="3" id="KW-1185">Reference proteome</keyword>